<dbReference type="Gene3D" id="3.30.930.10">
    <property type="entry name" value="Bira Bifunctional Protein, Domain 2"/>
    <property type="match status" value="1"/>
</dbReference>
<protein>
    <recommendedName>
        <fullName evidence="15">Phenylalanine--tRNA ligase beta subunit</fullName>
        <ecNumber evidence="15">6.1.1.20</ecNumber>
    </recommendedName>
    <alternativeName>
        <fullName evidence="15">Phenylalanyl-tRNA synthetase beta subunit</fullName>
        <shortName evidence="15">PheRS</shortName>
    </alternativeName>
</protein>
<dbReference type="Pfam" id="PF03483">
    <property type="entry name" value="B3_4"/>
    <property type="match status" value="1"/>
</dbReference>
<keyword evidence="11 16" id="KW-0694">RNA-binding</keyword>
<evidence type="ECO:0000256" key="1">
    <source>
        <dbReference type="ARBA" id="ARBA00004496"/>
    </source>
</evidence>
<comment type="catalytic activity">
    <reaction evidence="14 15">
        <text>tRNA(Phe) + L-phenylalanine + ATP = L-phenylalanyl-tRNA(Phe) + AMP + diphosphate + H(+)</text>
        <dbReference type="Rhea" id="RHEA:19413"/>
        <dbReference type="Rhea" id="RHEA-COMP:9668"/>
        <dbReference type="Rhea" id="RHEA-COMP:9699"/>
        <dbReference type="ChEBI" id="CHEBI:15378"/>
        <dbReference type="ChEBI" id="CHEBI:30616"/>
        <dbReference type="ChEBI" id="CHEBI:33019"/>
        <dbReference type="ChEBI" id="CHEBI:58095"/>
        <dbReference type="ChEBI" id="CHEBI:78442"/>
        <dbReference type="ChEBI" id="CHEBI:78531"/>
        <dbReference type="ChEBI" id="CHEBI:456215"/>
        <dbReference type="EC" id="6.1.1.20"/>
    </reaction>
</comment>
<proteinExistence type="inferred from homology"/>
<dbReference type="SUPFAM" id="SSF54991">
    <property type="entry name" value="Anticodon-binding domain of PheRS"/>
    <property type="match status" value="1"/>
</dbReference>
<dbReference type="InterPro" id="IPR045060">
    <property type="entry name" value="Phe-tRNA-ligase_IIc_bsu"/>
</dbReference>
<evidence type="ECO:0000256" key="11">
    <source>
        <dbReference type="ARBA" id="ARBA00022884"/>
    </source>
</evidence>
<dbReference type="PANTHER" id="PTHR10947:SF0">
    <property type="entry name" value="PHENYLALANINE--TRNA LIGASE BETA SUBUNIT"/>
    <property type="match status" value="1"/>
</dbReference>
<dbReference type="SMART" id="SM00873">
    <property type="entry name" value="B3_4"/>
    <property type="match status" value="1"/>
</dbReference>
<comment type="subcellular location">
    <subcellularLocation>
        <location evidence="1 15">Cytoplasm</location>
    </subcellularLocation>
</comment>
<evidence type="ECO:0000256" key="7">
    <source>
        <dbReference type="ARBA" id="ARBA00022723"/>
    </source>
</evidence>
<evidence type="ECO:0000256" key="9">
    <source>
        <dbReference type="ARBA" id="ARBA00022840"/>
    </source>
</evidence>
<dbReference type="HAMAP" id="MF_00283">
    <property type="entry name" value="Phe_tRNA_synth_beta1"/>
    <property type="match status" value="1"/>
</dbReference>
<dbReference type="InterPro" id="IPR005147">
    <property type="entry name" value="tRNA_synthase_B5-dom"/>
</dbReference>
<evidence type="ECO:0000256" key="14">
    <source>
        <dbReference type="ARBA" id="ARBA00049255"/>
    </source>
</evidence>
<keyword evidence="12 15" id="KW-0648">Protein biosynthesis</keyword>
<dbReference type="SUPFAM" id="SSF55681">
    <property type="entry name" value="Class II aaRS and biotin synthetases"/>
    <property type="match status" value="1"/>
</dbReference>
<dbReference type="EC" id="6.1.1.20" evidence="15"/>
<dbReference type="InterPro" id="IPR004532">
    <property type="entry name" value="Phe-tRNA-ligase_IIc_bsu_bact"/>
</dbReference>
<gene>
    <name evidence="15 20" type="primary">pheT</name>
    <name evidence="20" type="ORF">ACFFU9_15735</name>
</gene>
<reference evidence="20 21" key="1">
    <citation type="submission" date="2024-09" db="EMBL/GenBank/DDBJ databases">
        <authorList>
            <person name="Sun Q."/>
            <person name="Mori K."/>
        </authorList>
    </citation>
    <scope>NUCLEOTIDE SEQUENCE [LARGE SCALE GENOMIC DNA]</scope>
    <source>
        <strain evidence="20 21">CECT 8622</strain>
    </source>
</reference>
<feature type="binding site" evidence="15">
    <location>
        <position position="477"/>
    </location>
    <ligand>
        <name>Mg(2+)</name>
        <dbReference type="ChEBI" id="CHEBI:18420"/>
        <note>shared with alpha subunit</note>
    </ligand>
</feature>
<dbReference type="PROSITE" id="PS50886">
    <property type="entry name" value="TRBD"/>
    <property type="match status" value="1"/>
</dbReference>
<keyword evidence="8 15" id="KW-0547">Nucleotide-binding</keyword>
<dbReference type="Pfam" id="PF01588">
    <property type="entry name" value="tRNA_bind"/>
    <property type="match status" value="1"/>
</dbReference>
<keyword evidence="13 15" id="KW-0030">Aminoacyl-tRNA synthetase</keyword>
<evidence type="ECO:0000256" key="12">
    <source>
        <dbReference type="ARBA" id="ARBA00022917"/>
    </source>
</evidence>
<feature type="binding site" evidence="15">
    <location>
        <position position="478"/>
    </location>
    <ligand>
        <name>Mg(2+)</name>
        <dbReference type="ChEBI" id="CHEBI:18420"/>
        <note>shared with alpha subunit</note>
    </ligand>
</feature>
<dbReference type="PROSITE" id="PS51447">
    <property type="entry name" value="FDX_ACB"/>
    <property type="match status" value="1"/>
</dbReference>
<keyword evidence="21" id="KW-1185">Reference proteome</keyword>
<dbReference type="RefSeq" id="WP_379862441.1">
    <property type="nucleotide sequence ID" value="NZ_JBHMFC010000105.1"/>
</dbReference>
<dbReference type="NCBIfam" id="NF045760">
    <property type="entry name" value="YtpR"/>
    <property type="match status" value="1"/>
</dbReference>
<feature type="domain" description="FDX-ACB" evidence="18">
    <location>
        <begin position="715"/>
        <end position="808"/>
    </location>
</feature>
<keyword evidence="4 15" id="KW-0963">Cytoplasm</keyword>
<evidence type="ECO:0000259" key="18">
    <source>
        <dbReference type="PROSITE" id="PS51447"/>
    </source>
</evidence>
<comment type="caution">
    <text evidence="20">The sequence shown here is derived from an EMBL/GenBank/DDBJ whole genome shotgun (WGS) entry which is preliminary data.</text>
</comment>
<dbReference type="Proteomes" id="UP001589585">
    <property type="component" value="Unassembled WGS sequence"/>
</dbReference>
<evidence type="ECO:0000259" key="19">
    <source>
        <dbReference type="PROSITE" id="PS51483"/>
    </source>
</evidence>
<dbReference type="InterPro" id="IPR012340">
    <property type="entry name" value="NA-bd_OB-fold"/>
</dbReference>
<feature type="binding site" evidence="15">
    <location>
        <position position="468"/>
    </location>
    <ligand>
        <name>Mg(2+)</name>
        <dbReference type="ChEBI" id="CHEBI:18420"/>
        <note>shared with alpha subunit</note>
    </ligand>
</feature>
<evidence type="ECO:0000256" key="2">
    <source>
        <dbReference type="ARBA" id="ARBA00008653"/>
    </source>
</evidence>
<evidence type="ECO:0000256" key="5">
    <source>
        <dbReference type="ARBA" id="ARBA00022555"/>
    </source>
</evidence>
<dbReference type="InterPro" id="IPR002547">
    <property type="entry name" value="tRNA-bd_dom"/>
</dbReference>
<comment type="subunit">
    <text evidence="3 15">Tetramer of two alpha and two beta subunits.</text>
</comment>
<keyword evidence="5 16" id="KW-0820">tRNA-binding</keyword>
<feature type="binding site" evidence="15">
    <location>
        <position position="474"/>
    </location>
    <ligand>
        <name>Mg(2+)</name>
        <dbReference type="ChEBI" id="CHEBI:18420"/>
        <note>shared with alpha subunit</note>
    </ligand>
</feature>
<evidence type="ECO:0000256" key="16">
    <source>
        <dbReference type="PROSITE-ProRule" id="PRU00209"/>
    </source>
</evidence>
<dbReference type="Pfam" id="PF03484">
    <property type="entry name" value="B5"/>
    <property type="match status" value="1"/>
</dbReference>
<dbReference type="Pfam" id="PF17759">
    <property type="entry name" value="tRNA_synthFbeta"/>
    <property type="match status" value="1"/>
</dbReference>
<comment type="similarity">
    <text evidence="2 15">Belongs to the phenylalanyl-tRNA synthetase beta subunit family. Type 1 subfamily.</text>
</comment>
<dbReference type="GO" id="GO:0004826">
    <property type="term" value="F:phenylalanine-tRNA ligase activity"/>
    <property type="evidence" value="ECO:0007669"/>
    <property type="project" value="UniProtKB-EC"/>
</dbReference>
<keyword evidence="10 15" id="KW-0460">Magnesium</keyword>
<dbReference type="InterPro" id="IPR020825">
    <property type="entry name" value="Phe-tRNA_synthase-like_B3/B4"/>
</dbReference>
<keyword evidence="7 15" id="KW-0479">Metal-binding</keyword>
<dbReference type="InterPro" id="IPR036690">
    <property type="entry name" value="Fdx_antiC-bd_sf"/>
</dbReference>
<sequence>MKISYNWLKQFINTDWTPEQTSELLTDLGLEVEGIEAYQSVKGGLEGVIVGEVLTCIPHPNADKLKITTVNIGEALPLQIVCGAPNVAAGQKVPVAPIGTTLYTEAGEAWTIKKGKIRGEESFGMICAEDELGLGKSHDGILVLDEDIVVGTAVATIFDIENDQVFEIGLTPNRADAMSHWGTARDLKAGFAQKDIHSELITPSVSAFRVDNRTLKIDVEVEDKTLAPRYCGVTISNIKVTESPSWLQHRLKAIGLKPINNIVDATNYVLHELGQPLHAFDTARISGNKIQVKTLETGTKFITLDGIERELHEEDLMICDNEKPMCIAGVFGGQYSGVSETTTSIFLESAYFNPISIRKSAKRHGLNTDASFRFERGIDPSITEYALKRAALLIKEVAGGEVTSEIVDVYPKKIEDFQVRLTFENAKKLIGEEISQETIKSILSSLDIKVINVTETALGLTVPAYRNDVQREADIIEEILRVYGYNNINPTGKLHASISTTSRFEDYKIQNTIGNLLAAQGFFETMSNSLTTPNYTELSDAFKKEQNIAIVNPLSSDLSVLRQSLLFSGLEALAFNINRKRSNLKLFEFGKTYHGYDDKREEFKHLALFATGSQSPENWINSEKKSDFFYLKGSILAILERLGISRFNETPNKNDLIPEGLSFGLGKTVLVEFGLVKKSILKHFDISQDVLFADFKWDAILEVVKRNKISFKTITKYPEIRRDFALLLNENVSFDAIYKLAKKTEKKLLKNINLFDVYQGKNLPDGKKSYAVSFIFQDDHKTLTDKQIDKIMNTLQLNFEKELGAELR</sequence>
<keyword evidence="9 15" id="KW-0067">ATP-binding</keyword>
<evidence type="ECO:0000256" key="3">
    <source>
        <dbReference type="ARBA" id="ARBA00011209"/>
    </source>
</evidence>
<dbReference type="SUPFAM" id="SSF56037">
    <property type="entry name" value="PheT/TilS domain"/>
    <property type="match status" value="1"/>
</dbReference>
<dbReference type="SUPFAM" id="SSF46955">
    <property type="entry name" value="Putative DNA-binding domain"/>
    <property type="match status" value="1"/>
</dbReference>
<evidence type="ECO:0000256" key="6">
    <source>
        <dbReference type="ARBA" id="ARBA00022598"/>
    </source>
</evidence>
<feature type="domain" description="B5" evidence="19">
    <location>
        <begin position="414"/>
        <end position="490"/>
    </location>
</feature>
<dbReference type="InterPro" id="IPR033714">
    <property type="entry name" value="tRNA_bind_bactPheRS"/>
</dbReference>
<dbReference type="EMBL" id="JBHMFC010000105">
    <property type="protein sequence ID" value="MFB9058196.1"/>
    <property type="molecule type" value="Genomic_DNA"/>
</dbReference>
<dbReference type="InterPro" id="IPR009061">
    <property type="entry name" value="DNA-bd_dom_put_sf"/>
</dbReference>
<evidence type="ECO:0000313" key="21">
    <source>
        <dbReference type="Proteomes" id="UP001589585"/>
    </source>
</evidence>
<dbReference type="Pfam" id="PF03147">
    <property type="entry name" value="FDX-ACB"/>
    <property type="match status" value="1"/>
</dbReference>
<dbReference type="PANTHER" id="PTHR10947">
    <property type="entry name" value="PHENYLALANYL-TRNA SYNTHETASE BETA CHAIN AND LEUCINE-RICH REPEAT-CONTAINING PROTEIN 47"/>
    <property type="match status" value="1"/>
</dbReference>
<dbReference type="Gene3D" id="3.30.70.380">
    <property type="entry name" value="Ferrodoxin-fold anticodon-binding domain"/>
    <property type="match status" value="1"/>
</dbReference>
<dbReference type="InterPro" id="IPR041616">
    <property type="entry name" value="PheRS_beta_core"/>
</dbReference>
<dbReference type="Gene3D" id="3.30.56.10">
    <property type="match status" value="2"/>
</dbReference>
<organism evidence="20 21">
    <name type="scientific">Mariniflexile ostreae</name>
    <dbReference type="NCBI Taxonomy" id="1520892"/>
    <lineage>
        <taxon>Bacteria</taxon>
        <taxon>Pseudomonadati</taxon>
        <taxon>Bacteroidota</taxon>
        <taxon>Flavobacteriia</taxon>
        <taxon>Flavobacteriales</taxon>
        <taxon>Flavobacteriaceae</taxon>
        <taxon>Mariniflexile</taxon>
    </lineage>
</organism>
<dbReference type="SMART" id="SM00896">
    <property type="entry name" value="FDX-ACB"/>
    <property type="match status" value="1"/>
</dbReference>
<dbReference type="NCBIfam" id="TIGR00472">
    <property type="entry name" value="pheT_bact"/>
    <property type="match status" value="1"/>
</dbReference>
<evidence type="ECO:0000256" key="10">
    <source>
        <dbReference type="ARBA" id="ARBA00022842"/>
    </source>
</evidence>
<evidence type="ECO:0000256" key="13">
    <source>
        <dbReference type="ARBA" id="ARBA00023146"/>
    </source>
</evidence>
<dbReference type="Gene3D" id="2.40.50.140">
    <property type="entry name" value="Nucleic acid-binding proteins"/>
    <property type="match status" value="1"/>
</dbReference>
<comment type="cofactor">
    <cofactor evidence="15">
        <name>Mg(2+)</name>
        <dbReference type="ChEBI" id="CHEBI:18420"/>
    </cofactor>
    <text evidence="15">Binds 2 magnesium ions per tetramer.</text>
</comment>
<keyword evidence="6 15" id="KW-0436">Ligase</keyword>
<dbReference type="InterPro" id="IPR045864">
    <property type="entry name" value="aa-tRNA-synth_II/BPL/LPL"/>
</dbReference>
<evidence type="ECO:0000256" key="8">
    <source>
        <dbReference type="ARBA" id="ARBA00022741"/>
    </source>
</evidence>
<dbReference type="Gene3D" id="3.50.40.10">
    <property type="entry name" value="Phenylalanyl-trna Synthetase, Chain B, domain 3"/>
    <property type="match status" value="1"/>
</dbReference>
<evidence type="ECO:0000313" key="20">
    <source>
        <dbReference type="EMBL" id="MFB9058196.1"/>
    </source>
</evidence>
<evidence type="ECO:0000256" key="15">
    <source>
        <dbReference type="HAMAP-Rule" id="MF_00283"/>
    </source>
</evidence>
<name>A0ABV5FFF5_9FLAO</name>
<feature type="domain" description="TRNA-binding" evidence="17">
    <location>
        <begin position="42"/>
        <end position="155"/>
    </location>
</feature>
<accession>A0ABV5FFF5</accession>
<dbReference type="CDD" id="cd00769">
    <property type="entry name" value="PheRS_beta_core"/>
    <property type="match status" value="1"/>
</dbReference>
<dbReference type="InterPro" id="IPR005121">
    <property type="entry name" value="Fdx_antiC-bd"/>
</dbReference>
<dbReference type="SUPFAM" id="SSF50249">
    <property type="entry name" value="Nucleic acid-binding proteins"/>
    <property type="match status" value="1"/>
</dbReference>
<dbReference type="CDD" id="cd02796">
    <property type="entry name" value="tRNA_bind_bactPheRS"/>
    <property type="match status" value="1"/>
</dbReference>
<evidence type="ECO:0000259" key="17">
    <source>
        <dbReference type="PROSITE" id="PS50886"/>
    </source>
</evidence>
<evidence type="ECO:0000256" key="4">
    <source>
        <dbReference type="ARBA" id="ARBA00022490"/>
    </source>
</evidence>
<dbReference type="PROSITE" id="PS51483">
    <property type="entry name" value="B5"/>
    <property type="match status" value="1"/>
</dbReference>
<dbReference type="InterPro" id="IPR005146">
    <property type="entry name" value="B3/B4_tRNA-bd"/>
</dbReference>
<dbReference type="SMART" id="SM00874">
    <property type="entry name" value="B5"/>
    <property type="match status" value="1"/>
</dbReference>